<feature type="transmembrane region" description="Helical" evidence="1">
    <location>
        <begin position="43"/>
        <end position="66"/>
    </location>
</feature>
<keyword evidence="1" id="KW-1133">Transmembrane helix</keyword>
<dbReference type="AlphaFoldDB" id="A0A2V3PX63"/>
<comment type="caution">
    <text evidence="2">The sequence shown here is derived from an EMBL/GenBank/DDBJ whole genome shotgun (WGS) entry which is preliminary data.</text>
</comment>
<name>A0A2V3PX63_9BACT</name>
<reference evidence="2 3" key="1">
    <citation type="submission" date="2018-03" db="EMBL/GenBank/DDBJ databases">
        <title>Genomic Encyclopedia of Archaeal and Bacterial Type Strains, Phase II (KMG-II): from individual species to whole genera.</title>
        <authorList>
            <person name="Goeker M."/>
        </authorList>
    </citation>
    <scope>NUCLEOTIDE SEQUENCE [LARGE SCALE GENOMIC DNA]</scope>
    <source>
        <strain evidence="2 3">DSM 100214</strain>
    </source>
</reference>
<keyword evidence="1" id="KW-0472">Membrane</keyword>
<evidence type="ECO:0000313" key="2">
    <source>
        <dbReference type="EMBL" id="PXV69178.1"/>
    </source>
</evidence>
<evidence type="ECO:0000313" key="3">
    <source>
        <dbReference type="Proteomes" id="UP000247973"/>
    </source>
</evidence>
<evidence type="ECO:0000256" key="1">
    <source>
        <dbReference type="SAM" id="Phobius"/>
    </source>
</evidence>
<dbReference type="Proteomes" id="UP000247973">
    <property type="component" value="Unassembled WGS sequence"/>
</dbReference>
<feature type="transmembrane region" description="Helical" evidence="1">
    <location>
        <begin position="6"/>
        <end position="31"/>
    </location>
</feature>
<proteinExistence type="predicted"/>
<protein>
    <submittedName>
        <fullName evidence="2">Uncharacterized protein</fullName>
    </submittedName>
</protein>
<keyword evidence="3" id="KW-1185">Reference proteome</keyword>
<dbReference type="RefSeq" id="WP_110309132.1">
    <property type="nucleotide sequence ID" value="NZ_QICL01000001.1"/>
</dbReference>
<sequence length="76" mass="8243">MENNLNAMYLILIVYAIAFALITFAGVVVIVIGFGKEKKNLKLAGIVITGIGFKLLVILGCFALYMKYIASLTSNL</sequence>
<accession>A0A2V3PX63</accession>
<keyword evidence="1" id="KW-0812">Transmembrane</keyword>
<gene>
    <name evidence="2" type="ORF">CLV62_101447</name>
</gene>
<organism evidence="2 3">
    <name type="scientific">Dysgonomonas alginatilytica</name>
    <dbReference type="NCBI Taxonomy" id="1605892"/>
    <lineage>
        <taxon>Bacteria</taxon>
        <taxon>Pseudomonadati</taxon>
        <taxon>Bacteroidota</taxon>
        <taxon>Bacteroidia</taxon>
        <taxon>Bacteroidales</taxon>
        <taxon>Dysgonomonadaceae</taxon>
        <taxon>Dysgonomonas</taxon>
    </lineage>
</organism>
<dbReference type="EMBL" id="QICL01000001">
    <property type="protein sequence ID" value="PXV69178.1"/>
    <property type="molecule type" value="Genomic_DNA"/>
</dbReference>